<dbReference type="PANTHER" id="PTHR32428">
    <property type="entry name" value="TARGET OF RAPAMYCIN COMPLEX 2 SUBUNIT BIT61-RELATED"/>
    <property type="match status" value="1"/>
</dbReference>
<evidence type="ECO:0000313" key="2">
    <source>
        <dbReference type="EMBL" id="EKM54072.1"/>
    </source>
</evidence>
<reference evidence="2 3" key="1">
    <citation type="journal article" date="2012" name="BMC Genomics">
        <title>Comparative genomics of the white-rot fungi, Phanerochaete carnosa and P. chrysosporium, to elucidate the genetic basis of the distinct wood types they colonize.</title>
        <authorList>
            <person name="Suzuki H."/>
            <person name="MacDonald J."/>
            <person name="Syed K."/>
            <person name="Salamov A."/>
            <person name="Hori C."/>
            <person name="Aerts A."/>
            <person name="Henrissat B."/>
            <person name="Wiebenga A."/>
            <person name="vanKuyk P.A."/>
            <person name="Barry K."/>
            <person name="Lindquist E."/>
            <person name="LaButti K."/>
            <person name="Lapidus A."/>
            <person name="Lucas S."/>
            <person name="Coutinho P."/>
            <person name="Gong Y."/>
            <person name="Samejima M."/>
            <person name="Mahadevan R."/>
            <person name="Abou-Zaid M."/>
            <person name="de Vries R.P."/>
            <person name="Igarashi K."/>
            <person name="Yadav J.S."/>
            <person name="Grigoriev I.V."/>
            <person name="Master E.R."/>
        </authorList>
    </citation>
    <scope>NUCLEOTIDE SEQUENCE [LARGE SCALE GENOMIC DNA]</scope>
    <source>
        <strain evidence="2 3">HHB-10118-sp</strain>
    </source>
</reference>
<feature type="compositionally biased region" description="Low complexity" evidence="1">
    <location>
        <begin position="80"/>
        <end position="90"/>
    </location>
</feature>
<dbReference type="InParanoid" id="K5WUE4"/>
<dbReference type="Proteomes" id="UP000008370">
    <property type="component" value="Unassembled WGS sequence"/>
</dbReference>
<feature type="region of interest" description="Disordered" evidence="1">
    <location>
        <begin position="80"/>
        <end position="135"/>
    </location>
</feature>
<feature type="compositionally biased region" description="Low complexity" evidence="1">
    <location>
        <begin position="113"/>
        <end position="135"/>
    </location>
</feature>
<organism evidence="2 3">
    <name type="scientific">Phanerochaete carnosa (strain HHB-10118-sp)</name>
    <name type="common">White-rot fungus</name>
    <name type="synonym">Peniophora carnosa</name>
    <dbReference type="NCBI Taxonomy" id="650164"/>
    <lineage>
        <taxon>Eukaryota</taxon>
        <taxon>Fungi</taxon>
        <taxon>Dikarya</taxon>
        <taxon>Basidiomycota</taxon>
        <taxon>Agaricomycotina</taxon>
        <taxon>Agaricomycetes</taxon>
        <taxon>Polyporales</taxon>
        <taxon>Phanerochaetaceae</taxon>
        <taxon>Phanerochaete</taxon>
    </lineage>
</organism>
<dbReference type="AlphaFoldDB" id="K5WUE4"/>
<feature type="compositionally biased region" description="Basic residues" evidence="1">
    <location>
        <begin position="1"/>
        <end position="10"/>
    </location>
</feature>
<dbReference type="OrthoDB" id="2290221at2759"/>
<proteinExistence type="predicted"/>
<evidence type="ECO:0000256" key="1">
    <source>
        <dbReference type="SAM" id="MobiDB-lite"/>
    </source>
</evidence>
<dbReference type="RefSeq" id="XP_007396774.1">
    <property type="nucleotide sequence ID" value="XM_007396712.1"/>
</dbReference>
<protein>
    <recommendedName>
        <fullName evidence="4">HbrB-domain-containing protein</fullName>
    </recommendedName>
</protein>
<accession>K5WUE4</accession>
<feature type="region of interest" description="Disordered" evidence="1">
    <location>
        <begin position="496"/>
        <end position="518"/>
    </location>
</feature>
<dbReference type="PANTHER" id="PTHR32428:SF2">
    <property type="entry name" value="TARGET OF RAPAMYCIN COMPLEX 2 SUBUNIT BIT61-RELATED"/>
    <property type="match status" value="1"/>
</dbReference>
<feature type="region of interest" description="Disordered" evidence="1">
    <location>
        <begin position="445"/>
        <end position="472"/>
    </location>
</feature>
<dbReference type="InterPro" id="IPR013745">
    <property type="entry name" value="Bit61/PRR5"/>
</dbReference>
<dbReference type="GO" id="GO:0031932">
    <property type="term" value="C:TORC2 complex"/>
    <property type="evidence" value="ECO:0007669"/>
    <property type="project" value="TreeGrafter"/>
</dbReference>
<dbReference type="Pfam" id="PF08539">
    <property type="entry name" value="HbrB"/>
    <property type="match status" value="1"/>
</dbReference>
<dbReference type="EMBL" id="JH930473">
    <property type="protein sequence ID" value="EKM54072.1"/>
    <property type="molecule type" value="Genomic_DNA"/>
</dbReference>
<dbReference type="GO" id="GO:0038203">
    <property type="term" value="P:TORC2 signaling"/>
    <property type="evidence" value="ECO:0007669"/>
    <property type="project" value="TreeGrafter"/>
</dbReference>
<name>K5WUE4_PHACS</name>
<feature type="region of interest" description="Disordered" evidence="1">
    <location>
        <begin position="1"/>
        <end position="67"/>
    </location>
</feature>
<dbReference type="HOGENOM" id="CLU_016137_1_0_1"/>
<sequence>MASRSARGRRTSQENSLMRTPEHTRRSLSQGDDTPRPPGLGVFQSANPSPNSGPHDANSADHSHPTKRLGFLGEKLLSSSTSGSSWGPLSQATSRSHSRAESANLLLSHSRDSTASPAPMASSSSHYAKAHASPSKLVSREMHRLGNLAHLPVLNSSLSAPSNVSLAPSASSALVGSSNVGDNPWAALALYILPLFNGEGLRVPIEDLNALVKRHIQSTVSASPSKALGTMEHDASELISNGTVTLNSKLIGVEDEDLVDRVVDIWKFFWDEVLPYVEGALLPLQTDPLLLSLYKIPKPHKPTSPVGQNGAGTVTPSFKTQQIDVRTIALRYFRDQIIYPVFPVLHDRLNTLKERYPQTTGYPPRLQQMLLVLLSQRTLPVLYSLAVSPPPPPPGEEAVQLLLRAMRTPLVQISPDNKHYFGATGAPSFLSAGVPRDRRGRIARKPEHAPAADAPLDEDAHGDDTPRLGAAFTNPGRELLESLKSPDLESARVASMGGWGLGLGGEDKGREDDDKDEDLNWDQAQAVVERMVGMNPPL</sequence>
<keyword evidence="3" id="KW-1185">Reference proteome</keyword>
<dbReference type="GeneID" id="18916913"/>
<evidence type="ECO:0000313" key="3">
    <source>
        <dbReference type="Proteomes" id="UP000008370"/>
    </source>
</evidence>
<gene>
    <name evidence="2" type="ORF">PHACADRAFT_257674</name>
</gene>
<evidence type="ECO:0008006" key="4">
    <source>
        <dbReference type="Google" id="ProtNLM"/>
    </source>
</evidence>
<dbReference type="KEGG" id="pco:PHACADRAFT_257674"/>
<dbReference type="STRING" id="650164.K5WUE4"/>